<dbReference type="AlphaFoldDB" id="A0A2U1MUF7"/>
<dbReference type="EMBL" id="PKPP01004336">
    <property type="protein sequence ID" value="PWA64872.1"/>
    <property type="molecule type" value="Genomic_DNA"/>
</dbReference>
<proteinExistence type="predicted"/>
<evidence type="ECO:0000313" key="1">
    <source>
        <dbReference type="EMBL" id="PWA64872.1"/>
    </source>
</evidence>
<sequence>MHAAERSKRNKALLVCLNARMLLDEMRYDVVQVGETLVNRRDGEVIDFISFRPVFLSQNAEGDQLVGVIGGSGGMYLIPAVIQVFLNHFILGMEPLDAVQSVGRIMPYMPKRSSWVKKGL</sequence>
<reference evidence="1 2" key="1">
    <citation type="journal article" date="2018" name="Mol. Plant">
        <title>The genome of Artemisia annua provides insight into the evolution of Asteraceae family and artemisinin biosynthesis.</title>
        <authorList>
            <person name="Shen Q."/>
            <person name="Zhang L."/>
            <person name="Liao Z."/>
            <person name="Wang S."/>
            <person name="Yan T."/>
            <person name="Shi P."/>
            <person name="Liu M."/>
            <person name="Fu X."/>
            <person name="Pan Q."/>
            <person name="Wang Y."/>
            <person name="Lv Z."/>
            <person name="Lu X."/>
            <person name="Zhang F."/>
            <person name="Jiang W."/>
            <person name="Ma Y."/>
            <person name="Chen M."/>
            <person name="Hao X."/>
            <person name="Li L."/>
            <person name="Tang Y."/>
            <person name="Lv G."/>
            <person name="Zhou Y."/>
            <person name="Sun X."/>
            <person name="Brodelius P.E."/>
            <person name="Rose J.K.C."/>
            <person name="Tang K."/>
        </authorList>
    </citation>
    <scope>NUCLEOTIDE SEQUENCE [LARGE SCALE GENOMIC DNA]</scope>
    <source>
        <strain evidence="2">cv. Huhao1</strain>
        <tissue evidence="1">Leaf</tissue>
    </source>
</reference>
<dbReference type="OrthoDB" id="2015213at2759"/>
<dbReference type="InterPro" id="IPR043137">
    <property type="entry name" value="GGT_ssub_C"/>
</dbReference>
<dbReference type="Proteomes" id="UP000245207">
    <property type="component" value="Unassembled WGS sequence"/>
</dbReference>
<gene>
    <name evidence="1" type="ORF">CTI12_AA340450</name>
</gene>
<dbReference type="STRING" id="35608.A0A2U1MUF7"/>
<keyword evidence="2" id="KW-1185">Reference proteome</keyword>
<dbReference type="SUPFAM" id="SSF56235">
    <property type="entry name" value="N-terminal nucleophile aminohydrolases (Ntn hydrolases)"/>
    <property type="match status" value="1"/>
</dbReference>
<name>A0A2U1MUF7_ARTAN</name>
<organism evidence="1 2">
    <name type="scientific">Artemisia annua</name>
    <name type="common">Sweet wormwood</name>
    <dbReference type="NCBI Taxonomy" id="35608"/>
    <lineage>
        <taxon>Eukaryota</taxon>
        <taxon>Viridiplantae</taxon>
        <taxon>Streptophyta</taxon>
        <taxon>Embryophyta</taxon>
        <taxon>Tracheophyta</taxon>
        <taxon>Spermatophyta</taxon>
        <taxon>Magnoliopsida</taxon>
        <taxon>eudicotyledons</taxon>
        <taxon>Gunneridae</taxon>
        <taxon>Pentapetalae</taxon>
        <taxon>asterids</taxon>
        <taxon>campanulids</taxon>
        <taxon>Asterales</taxon>
        <taxon>Asteraceae</taxon>
        <taxon>Asteroideae</taxon>
        <taxon>Anthemideae</taxon>
        <taxon>Artemisiinae</taxon>
        <taxon>Artemisia</taxon>
    </lineage>
</organism>
<evidence type="ECO:0000313" key="2">
    <source>
        <dbReference type="Proteomes" id="UP000245207"/>
    </source>
</evidence>
<dbReference type="InterPro" id="IPR029055">
    <property type="entry name" value="Ntn_hydrolases_N"/>
</dbReference>
<accession>A0A2U1MUF7</accession>
<dbReference type="Gene3D" id="3.60.20.40">
    <property type="match status" value="1"/>
</dbReference>
<comment type="caution">
    <text evidence="1">The sequence shown here is derived from an EMBL/GenBank/DDBJ whole genome shotgun (WGS) entry which is preliminary data.</text>
</comment>
<protein>
    <submittedName>
        <fullName evidence="1">Gamma-glutamyltranspeptidase</fullName>
    </submittedName>
</protein>